<gene>
    <name evidence="1" type="ORF">HF086_002452</name>
</gene>
<protein>
    <submittedName>
        <fullName evidence="1">Uncharacterized protein</fullName>
    </submittedName>
</protein>
<reference evidence="1" key="1">
    <citation type="journal article" date="2021" name="G3 (Bethesda)">
        <title>Genome and transcriptome analysis of the beet armyworm Spodoptera exigua reveals targets for pest control. .</title>
        <authorList>
            <person name="Simon S."/>
            <person name="Breeschoten T."/>
            <person name="Jansen H.J."/>
            <person name="Dirks R.P."/>
            <person name="Schranz M.E."/>
            <person name="Ros V.I.D."/>
        </authorList>
    </citation>
    <scope>NUCLEOTIDE SEQUENCE</scope>
    <source>
        <strain evidence="1">TB_SE_WUR_2020</strain>
    </source>
</reference>
<dbReference type="EMBL" id="JACEFF010000528">
    <property type="protein sequence ID" value="KAH9635892.1"/>
    <property type="molecule type" value="Genomic_DNA"/>
</dbReference>
<sequence>MSHIWTFAPESQALLNRCLNAASPPDPGNKWLQKFGPQNLDLIKKSNETIIVNDSPEYDDVPATQENTDANLTNDVEHFLDPEISILTKFEGLVGKSIKTPKILGKLADTLPTSTAEQWIEHILSAESLNTDFLTLFYKYFIPTYVKRENSRFCTDTLIKTHEKYPQLLKISLKIILKETERENNVINDFFSSLNADELTNLIEFISDIDLNSEQYTYILFNIHTAYKSCNKTDNVQNYIFSLLKNCNNFCSSDKNYGKILLAYLQHEKKLRRNIDIILLEELVERHKTPFKRPCLSIINDMKENK</sequence>
<dbReference type="Gene3D" id="1.25.40.480">
    <property type="match status" value="1"/>
</dbReference>
<organism evidence="1 2">
    <name type="scientific">Spodoptera exigua</name>
    <name type="common">Beet armyworm</name>
    <name type="synonym">Noctua fulgens</name>
    <dbReference type="NCBI Taxonomy" id="7107"/>
    <lineage>
        <taxon>Eukaryota</taxon>
        <taxon>Metazoa</taxon>
        <taxon>Ecdysozoa</taxon>
        <taxon>Arthropoda</taxon>
        <taxon>Hexapoda</taxon>
        <taxon>Insecta</taxon>
        <taxon>Pterygota</taxon>
        <taxon>Neoptera</taxon>
        <taxon>Endopterygota</taxon>
        <taxon>Lepidoptera</taxon>
        <taxon>Glossata</taxon>
        <taxon>Ditrysia</taxon>
        <taxon>Noctuoidea</taxon>
        <taxon>Noctuidae</taxon>
        <taxon>Amphipyrinae</taxon>
        <taxon>Spodoptera</taxon>
    </lineage>
</organism>
<accession>A0A922MFC7</accession>
<comment type="caution">
    <text evidence="1">The sequence shown here is derived from an EMBL/GenBank/DDBJ whole genome shotgun (WGS) entry which is preliminary data.</text>
</comment>
<dbReference type="AlphaFoldDB" id="A0A922MFC7"/>
<evidence type="ECO:0000313" key="2">
    <source>
        <dbReference type="Proteomes" id="UP000814243"/>
    </source>
</evidence>
<name>A0A922MFC7_SPOEX</name>
<proteinExistence type="predicted"/>
<evidence type="ECO:0000313" key="1">
    <source>
        <dbReference type="EMBL" id="KAH9635892.1"/>
    </source>
</evidence>
<dbReference type="Proteomes" id="UP000814243">
    <property type="component" value="Unassembled WGS sequence"/>
</dbReference>